<feature type="transmembrane region" description="Helical" evidence="10">
    <location>
        <begin position="142"/>
        <end position="167"/>
    </location>
</feature>
<dbReference type="AlphaFoldDB" id="A0A0U3U146"/>
<keyword evidence="4 10" id="KW-0812">Transmembrane</keyword>
<dbReference type="GO" id="GO:0004984">
    <property type="term" value="F:olfactory receptor activity"/>
    <property type="evidence" value="ECO:0007669"/>
    <property type="project" value="InterPro"/>
</dbReference>
<sequence length="295" mass="34174">LIGLQCFRLINSENFQTFTRNANYFSTVSSVVAVWFSCVCNRRTYYELTDLIDYNNNEWNFPSSFEWIGSWKPKSFQFLKVVIVFNFAVCSIFGFIFVLMSIFLLTEKDEYYEKLVLLRSDVFFNSSVNAYTVAIGVVGNLIFSYLVVTLGGCLFLTMTSVLCYTVGRYEILHRKLSDIDYDTTDVQRVKRNICECIDQHRLLIKVHRKIEKLYGPYIFILTFGGSVIMLFSAFNVIMIDMTFAELLPNFIMSFGALSQIFLMGYIGSKIQELNDQVRNAIYNSDWLSADPLVRK</sequence>
<protein>
    <submittedName>
        <fullName evidence="11">Odorant receptor 1</fullName>
    </submittedName>
</protein>
<feature type="non-terminal residue" evidence="11">
    <location>
        <position position="295"/>
    </location>
</feature>
<comment type="subcellular location">
    <subcellularLocation>
        <location evidence="1">Cell membrane</location>
        <topology evidence="1">Multi-pass membrane protein</topology>
    </subcellularLocation>
</comment>
<dbReference type="Pfam" id="PF02949">
    <property type="entry name" value="7tm_6"/>
    <property type="match status" value="1"/>
</dbReference>
<evidence type="ECO:0000256" key="3">
    <source>
        <dbReference type="ARBA" id="ARBA00022606"/>
    </source>
</evidence>
<keyword evidence="9" id="KW-0807">Transducer</keyword>
<dbReference type="PANTHER" id="PTHR21137">
    <property type="entry name" value="ODORANT RECEPTOR"/>
    <property type="match status" value="1"/>
</dbReference>
<evidence type="ECO:0000256" key="10">
    <source>
        <dbReference type="SAM" id="Phobius"/>
    </source>
</evidence>
<feature type="transmembrane region" description="Helical" evidence="10">
    <location>
        <begin position="250"/>
        <end position="268"/>
    </location>
</feature>
<dbReference type="GO" id="GO:0007165">
    <property type="term" value="P:signal transduction"/>
    <property type="evidence" value="ECO:0007669"/>
    <property type="project" value="UniProtKB-KW"/>
</dbReference>
<accession>A0A0U3U146</accession>
<feature type="transmembrane region" description="Helical" evidence="10">
    <location>
        <begin position="81"/>
        <end position="105"/>
    </location>
</feature>
<keyword evidence="6 10" id="KW-1133">Transmembrane helix</keyword>
<keyword evidence="5" id="KW-0552">Olfaction</keyword>
<dbReference type="PANTHER" id="PTHR21137:SF35">
    <property type="entry name" value="ODORANT RECEPTOR 19A-RELATED"/>
    <property type="match status" value="1"/>
</dbReference>
<dbReference type="GO" id="GO:0005549">
    <property type="term" value="F:odorant binding"/>
    <property type="evidence" value="ECO:0007669"/>
    <property type="project" value="InterPro"/>
</dbReference>
<evidence type="ECO:0000256" key="9">
    <source>
        <dbReference type="ARBA" id="ARBA00023224"/>
    </source>
</evidence>
<evidence type="ECO:0000313" key="11">
    <source>
        <dbReference type="EMBL" id="ALV87616.1"/>
    </source>
</evidence>
<evidence type="ECO:0000256" key="7">
    <source>
        <dbReference type="ARBA" id="ARBA00023136"/>
    </source>
</evidence>
<keyword evidence="7 10" id="KW-0472">Membrane</keyword>
<dbReference type="InterPro" id="IPR004117">
    <property type="entry name" value="7tm6_olfct_rcpt"/>
</dbReference>
<reference evidence="11" key="1">
    <citation type="submission" date="2015-11" db="EMBL/GenBank/DDBJ databases">
        <title>Identification of candidate chemosensory genes in the antennal transcriptome of Drosicha corpulenta (Kuwana).</title>
        <authorList>
            <person name="Zhang Y."/>
            <person name="Gao Q."/>
            <person name="Xie Y."/>
        </authorList>
    </citation>
    <scope>NUCLEOTIDE SEQUENCE</scope>
</reference>
<evidence type="ECO:0000256" key="4">
    <source>
        <dbReference type="ARBA" id="ARBA00022692"/>
    </source>
</evidence>
<evidence type="ECO:0000256" key="8">
    <source>
        <dbReference type="ARBA" id="ARBA00023170"/>
    </source>
</evidence>
<name>A0A0U3U146_9HEMI</name>
<keyword evidence="3" id="KW-0716">Sensory transduction</keyword>
<organism evidence="11">
    <name type="scientific">Drosicha corpulenta</name>
    <dbReference type="NCBI Taxonomy" id="535978"/>
    <lineage>
        <taxon>Eukaryota</taxon>
        <taxon>Metazoa</taxon>
        <taxon>Ecdysozoa</taxon>
        <taxon>Arthropoda</taxon>
        <taxon>Hexapoda</taxon>
        <taxon>Insecta</taxon>
        <taxon>Pterygota</taxon>
        <taxon>Neoptera</taxon>
        <taxon>Paraneoptera</taxon>
        <taxon>Hemiptera</taxon>
        <taxon>Sternorrhyncha</taxon>
        <taxon>Coccoidea</taxon>
        <taxon>Monophlebidae</taxon>
        <taxon>Drosicha</taxon>
    </lineage>
</organism>
<dbReference type="EMBL" id="KU133791">
    <property type="protein sequence ID" value="ALV87616.1"/>
    <property type="molecule type" value="mRNA"/>
</dbReference>
<proteinExistence type="evidence at transcript level"/>
<keyword evidence="8 11" id="KW-0675">Receptor</keyword>
<feature type="transmembrane region" description="Helical" evidence="10">
    <location>
        <begin position="217"/>
        <end position="238"/>
    </location>
</feature>
<evidence type="ECO:0000256" key="2">
    <source>
        <dbReference type="ARBA" id="ARBA00022475"/>
    </source>
</evidence>
<dbReference type="GO" id="GO:0005886">
    <property type="term" value="C:plasma membrane"/>
    <property type="evidence" value="ECO:0007669"/>
    <property type="project" value="UniProtKB-SubCell"/>
</dbReference>
<evidence type="ECO:0000256" key="6">
    <source>
        <dbReference type="ARBA" id="ARBA00022989"/>
    </source>
</evidence>
<keyword evidence="2" id="KW-1003">Cell membrane</keyword>
<evidence type="ECO:0000256" key="1">
    <source>
        <dbReference type="ARBA" id="ARBA00004651"/>
    </source>
</evidence>
<feature type="non-terminal residue" evidence="11">
    <location>
        <position position="1"/>
    </location>
</feature>
<evidence type="ECO:0000256" key="5">
    <source>
        <dbReference type="ARBA" id="ARBA00022725"/>
    </source>
</evidence>